<evidence type="ECO:0000313" key="4">
    <source>
        <dbReference type="Proteomes" id="UP000054805"/>
    </source>
</evidence>
<name>A0A0V0Y6C3_TRIPS</name>
<evidence type="ECO:0008006" key="6">
    <source>
        <dbReference type="Google" id="ProtNLM"/>
    </source>
</evidence>
<gene>
    <name evidence="3" type="ORF">T4B_6390</name>
    <name evidence="2" type="ORF">T4E_10351</name>
</gene>
<dbReference type="Proteomes" id="UP000054805">
    <property type="component" value="Unassembled WGS sequence"/>
</dbReference>
<evidence type="ECO:0000256" key="1">
    <source>
        <dbReference type="SAM" id="MobiDB-lite"/>
    </source>
</evidence>
<dbReference type="AlphaFoldDB" id="A0A0V0Y6C3"/>
<evidence type="ECO:0000313" key="5">
    <source>
        <dbReference type="Proteomes" id="UP000054815"/>
    </source>
</evidence>
<comment type="caution">
    <text evidence="2">The sequence shown here is derived from an EMBL/GenBank/DDBJ whole genome shotgun (WGS) entry which is preliminary data.</text>
</comment>
<feature type="compositionally biased region" description="Gly residues" evidence="1">
    <location>
        <begin position="41"/>
        <end position="69"/>
    </location>
</feature>
<sequence length="69" mass="6983">MIKECEKVQLLLSGMRRVPSEKKTPPSRAQYFGQIPFSPGGPFGPGGPLAPGVPSGPGGPSGPIMPGGP</sequence>
<feature type="region of interest" description="Disordered" evidence="1">
    <location>
        <begin position="16"/>
        <end position="69"/>
    </location>
</feature>
<dbReference type="EMBL" id="JYDS01000276">
    <property type="protein sequence ID" value="KRZ19550.1"/>
    <property type="molecule type" value="Genomic_DNA"/>
</dbReference>
<protein>
    <recommendedName>
        <fullName evidence="6">Accumulation-associated protein</fullName>
    </recommendedName>
</protein>
<evidence type="ECO:0000313" key="2">
    <source>
        <dbReference type="EMBL" id="KRX95958.1"/>
    </source>
</evidence>
<keyword evidence="4" id="KW-1185">Reference proteome</keyword>
<evidence type="ECO:0000313" key="3">
    <source>
        <dbReference type="EMBL" id="KRZ19550.1"/>
    </source>
</evidence>
<accession>A0A0V0Y6C3</accession>
<dbReference type="Proteomes" id="UP000054815">
    <property type="component" value="Unassembled WGS sequence"/>
</dbReference>
<dbReference type="EMBL" id="JYDU01000049">
    <property type="protein sequence ID" value="KRX95958.1"/>
    <property type="molecule type" value="Genomic_DNA"/>
</dbReference>
<reference evidence="4 5" key="1">
    <citation type="submission" date="2015-01" db="EMBL/GenBank/DDBJ databases">
        <title>Evolution of Trichinella species and genotypes.</title>
        <authorList>
            <person name="Korhonen P.K."/>
            <person name="Edoardo P."/>
            <person name="Giuseppe L.R."/>
            <person name="Gasser R.B."/>
        </authorList>
    </citation>
    <scope>NUCLEOTIDE SEQUENCE [LARGE SCALE GENOMIC DNA]</scope>
    <source>
        <strain evidence="2">ISS141</strain>
        <strain evidence="3">ISS588</strain>
    </source>
</reference>
<organism evidence="2 5">
    <name type="scientific">Trichinella pseudospiralis</name>
    <name type="common">Parasitic roundworm</name>
    <dbReference type="NCBI Taxonomy" id="6337"/>
    <lineage>
        <taxon>Eukaryota</taxon>
        <taxon>Metazoa</taxon>
        <taxon>Ecdysozoa</taxon>
        <taxon>Nematoda</taxon>
        <taxon>Enoplea</taxon>
        <taxon>Dorylaimia</taxon>
        <taxon>Trichinellida</taxon>
        <taxon>Trichinellidae</taxon>
        <taxon>Trichinella</taxon>
    </lineage>
</organism>
<proteinExistence type="predicted"/>